<dbReference type="GO" id="GO:0003677">
    <property type="term" value="F:DNA binding"/>
    <property type="evidence" value="ECO:0007669"/>
    <property type="project" value="UniProtKB-KW"/>
</dbReference>
<dbReference type="InterPro" id="IPR036390">
    <property type="entry name" value="WH_DNA-bd_sf"/>
</dbReference>
<keyword evidence="1" id="KW-0805">Transcription regulation</keyword>
<feature type="domain" description="HTH arsR-type" evidence="4">
    <location>
        <begin position="1"/>
        <end position="88"/>
    </location>
</feature>
<keyword evidence="2" id="KW-0238">DNA-binding</keyword>
<dbReference type="InterPro" id="IPR036388">
    <property type="entry name" value="WH-like_DNA-bd_sf"/>
</dbReference>
<dbReference type="CDD" id="cd00090">
    <property type="entry name" value="HTH_ARSR"/>
    <property type="match status" value="1"/>
</dbReference>
<dbReference type="PROSITE" id="PS50987">
    <property type="entry name" value="HTH_ARSR_2"/>
    <property type="match status" value="1"/>
</dbReference>
<dbReference type="Pfam" id="PF01022">
    <property type="entry name" value="HTH_5"/>
    <property type="match status" value="1"/>
</dbReference>
<keyword evidence="3" id="KW-0804">Transcription</keyword>
<dbReference type="RefSeq" id="WP_061081187.1">
    <property type="nucleotide sequence ID" value="NZ_JAAXPG010000029.1"/>
</dbReference>
<dbReference type="EMBL" id="JAAXPG010000029">
    <property type="protein sequence ID" value="NKZ00942.1"/>
    <property type="molecule type" value="Genomic_DNA"/>
</dbReference>
<proteinExistence type="predicted"/>
<dbReference type="Gene3D" id="1.10.10.10">
    <property type="entry name" value="Winged helix-like DNA-binding domain superfamily/Winged helix DNA-binding domain"/>
    <property type="match status" value="1"/>
</dbReference>
<dbReference type="InterPro" id="IPR011991">
    <property type="entry name" value="ArsR-like_HTH"/>
</dbReference>
<dbReference type="PANTHER" id="PTHR33154:SF33">
    <property type="entry name" value="TRANSCRIPTIONAL REPRESSOR SDPR"/>
    <property type="match status" value="1"/>
</dbReference>
<gene>
    <name evidence="5" type="ORF">HGB44_25205</name>
</gene>
<evidence type="ECO:0000259" key="4">
    <source>
        <dbReference type="PROSITE" id="PS50987"/>
    </source>
</evidence>
<dbReference type="SUPFAM" id="SSF46785">
    <property type="entry name" value="Winged helix' DNA-binding domain"/>
    <property type="match status" value="1"/>
</dbReference>
<dbReference type="InterPro" id="IPR001845">
    <property type="entry name" value="HTH_ArsR_DNA-bd_dom"/>
</dbReference>
<dbReference type="NCBIfam" id="NF033788">
    <property type="entry name" value="HTH_metalloreg"/>
    <property type="match status" value="1"/>
</dbReference>
<evidence type="ECO:0000313" key="6">
    <source>
        <dbReference type="Proteomes" id="UP000553209"/>
    </source>
</evidence>
<evidence type="ECO:0000256" key="1">
    <source>
        <dbReference type="ARBA" id="ARBA00023015"/>
    </source>
</evidence>
<dbReference type="AlphaFoldDB" id="A0A7X6MGL5"/>
<accession>A0A7X6MGL5</accession>
<evidence type="ECO:0000313" key="5">
    <source>
        <dbReference type="EMBL" id="NKZ00942.1"/>
    </source>
</evidence>
<dbReference type="PANTHER" id="PTHR33154">
    <property type="entry name" value="TRANSCRIPTIONAL REGULATOR, ARSR FAMILY"/>
    <property type="match status" value="1"/>
</dbReference>
<dbReference type="SMART" id="SM00418">
    <property type="entry name" value="HTH_ARSR"/>
    <property type="match status" value="1"/>
</dbReference>
<reference evidence="5 6" key="1">
    <citation type="submission" date="2020-04" db="EMBL/GenBank/DDBJ databases">
        <title>MicrobeNet Type strains.</title>
        <authorList>
            <person name="Nicholson A.C."/>
        </authorList>
    </citation>
    <scope>NUCLEOTIDE SEQUENCE [LARGE SCALE GENOMIC DNA]</scope>
    <source>
        <strain evidence="5 6">ATCC 23612</strain>
    </source>
</reference>
<evidence type="ECO:0000256" key="2">
    <source>
        <dbReference type="ARBA" id="ARBA00023125"/>
    </source>
</evidence>
<dbReference type="PRINTS" id="PR00778">
    <property type="entry name" value="HTHARSR"/>
</dbReference>
<name>A0A7X6MGL5_9ACTN</name>
<keyword evidence="6" id="KW-1185">Reference proteome</keyword>
<dbReference type="Proteomes" id="UP000553209">
    <property type="component" value="Unassembled WGS sequence"/>
</dbReference>
<evidence type="ECO:0000256" key="3">
    <source>
        <dbReference type="ARBA" id="ARBA00023163"/>
    </source>
</evidence>
<sequence>MPDLFAVLAEPSRRRILDALRQSEGLLVKDLVAGLDLSQPNVSKHLRVLRTAGLVSETAERQGRRYRLRAEALRDLDDWLRPYRAFWTERLDELGEYLDSTHPQEGHQP</sequence>
<comment type="caution">
    <text evidence="5">The sequence shown here is derived from an EMBL/GenBank/DDBJ whole genome shotgun (WGS) entry which is preliminary data.</text>
</comment>
<protein>
    <submittedName>
        <fullName evidence="5">Helix-turn-helix transcriptional regulator</fullName>
    </submittedName>
</protein>
<organism evidence="5 6">
    <name type="scientific">Nocardiopsis alborubida</name>
    <dbReference type="NCBI Taxonomy" id="146802"/>
    <lineage>
        <taxon>Bacteria</taxon>
        <taxon>Bacillati</taxon>
        <taxon>Actinomycetota</taxon>
        <taxon>Actinomycetes</taxon>
        <taxon>Streptosporangiales</taxon>
        <taxon>Nocardiopsidaceae</taxon>
        <taxon>Nocardiopsis</taxon>
    </lineage>
</organism>
<dbReference type="InterPro" id="IPR051081">
    <property type="entry name" value="HTH_MetalResp_TranReg"/>
</dbReference>
<dbReference type="GO" id="GO:0003700">
    <property type="term" value="F:DNA-binding transcription factor activity"/>
    <property type="evidence" value="ECO:0007669"/>
    <property type="project" value="InterPro"/>
</dbReference>